<dbReference type="GO" id="GO:0004644">
    <property type="term" value="F:phosphoribosylglycinamide formyltransferase activity"/>
    <property type="evidence" value="ECO:0007669"/>
    <property type="project" value="UniProtKB-UniRule"/>
</dbReference>
<comment type="similarity">
    <text evidence="4">Belongs to the GART family.</text>
</comment>
<comment type="catalytic activity">
    <reaction evidence="4">
        <text>N(1)-(5-phospho-beta-D-ribosyl)glycinamide + (6R)-10-formyltetrahydrofolate = N(2)-formyl-N(1)-(5-phospho-beta-D-ribosyl)glycinamide + (6S)-5,6,7,8-tetrahydrofolate + H(+)</text>
        <dbReference type="Rhea" id="RHEA:15053"/>
        <dbReference type="ChEBI" id="CHEBI:15378"/>
        <dbReference type="ChEBI" id="CHEBI:57453"/>
        <dbReference type="ChEBI" id="CHEBI:143788"/>
        <dbReference type="ChEBI" id="CHEBI:147286"/>
        <dbReference type="ChEBI" id="CHEBI:195366"/>
        <dbReference type="EC" id="2.1.2.2"/>
    </reaction>
</comment>
<sequence>MAKLKVAVLISGSGSNLQALIDMCAKDDAPAEIARVISNVESAYGLERAKQADIKTTVIDHKKYNGREAFEEALHQVLDSDKVDLICLAGFMRLLTDGFVQKWRDRLINIHPALLPSFKGLHTHERAIEAGVKFHGATVHYVRPAMDEGPIIVQAAVPVLPGDSADDLGARVLEQEHRIYPLALKLIAERKVRVSGEKVIYNGVENLDTASINPSA</sequence>
<accession>A0A917C7G2</accession>
<dbReference type="HAMAP" id="MF_01930">
    <property type="entry name" value="PurN"/>
    <property type="match status" value="1"/>
</dbReference>
<dbReference type="Pfam" id="PF00551">
    <property type="entry name" value="Formyl_trans_N"/>
    <property type="match status" value="1"/>
</dbReference>
<comment type="function">
    <text evidence="4">Catalyzes the transfer of a formyl group from 10-formyltetrahydrofolate to 5-phospho-ribosyl-glycinamide (GAR), producing 5-phospho-ribosyl-N-formylglycinamide (FGAR) and tetrahydrofolate.</text>
</comment>
<dbReference type="FunFam" id="3.40.50.170:FF:000007">
    <property type="entry name" value="Phosphoribosylglycinamide formyltransferase"/>
    <property type="match status" value="1"/>
</dbReference>
<keyword evidence="7" id="KW-1185">Reference proteome</keyword>
<dbReference type="PANTHER" id="PTHR43369:SF2">
    <property type="entry name" value="PHOSPHORIBOSYLGLYCINAMIDE FORMYLTRANSFERASE"/>
    <property type="match status" value="1"/>
</dbReference>
<dbReference type="InterPro" id="IPR004607">
    <property type="entry name" value="GART"/>
</dbReference>
<dbReference type="GO" id="GO:0005829">
    <property type="term" value="C:cytosol"/>
    <property type="evidence" value="ECO:0007669"/>
    <property type="project" value="TreeGrafter"/>
</dbReference>
<dbReference type="Proteomes" id="UP000632498">
    <property type="component" value="Unassembled WGS sequence"/>
</dbReference>
<dbReference type="SUPFAM" id="SSF53328">
    <property type="entry name" value="Formyltransferase"/>
    <property type="match status" value="1"/>
</dbReference>
<dbReference type="PANTHER" id="PTHR43369">
    <property type="entry name" value="PHOSPHORIBOSYLGLYCINAMIDE FORMYLTRANSFERASE"/>
    <property type="match status" value="1"/>
</dbReference>
<dbReference type="CDD" id="cd08645">
    <property type="entry name" value="FMT_core_GART"/>
    <property type="match status" value="1"/>
</dbReference>
<evidence type="ECO:0000256" key="4">
    <source>
        <dbReference type="HAMAP-Rule" id="MF_01930"/>
    </source>
</evidence>
<feature type="binding site" evidence="4">
    <location>
        <begin position="14"/>
        <end position="16"/>
    </location>
    <ligand>
        <name>N(1)-(5-phospho-beta-D-ribosyl)glycinamide</name>
        <dbReference type="ChEBI" id="CHEBI:143788"/>
    </ligand>
</feature>
<dbReference type="InterPro" id="IPR002376">
    <property type="entry name" value="Formyl_transf_N"/>
</dbReference>
<dbReference type="InterPro" id="IPR036477">
    <property type="entry name" value="Formyl_transf_N_sf"/>
</dbReference>
<dbReference type="EC" id="2.1.2.2" evidence="4"/>
<feature type="binding site" evidence="4">
    <location>
        <position position="67"/>
    </location>
    <ligand>
        <name>(6R)-10-formyltetrahydrofolate</name>
        <dbReference type="ChEBI" id="CHEBI:195366"/>
    </ligand>
</feature>
<feature type="domain" description="Formyl transferase N-terminal" evidence="5">
    <location>
        <begin position="5"/>
        <end position="184"/>
    </location>
</feature>
<name>A0A917C7G2_9PROT</name>
<keyword evidence="2 4" id="KW-0808">Transferase</keyword>
<keyword evidence="3 4" id="KW-0658">Purine biosynthesis</keyword>
<dbReference type="AlphaFoldDB" id="A0A917C7G2"/>
<comment type="caution">
    <text evidence="6">The sequence shown here is derived from an EMBL/GenBank/DDBJ whole genome shotgun (WGS) entry which is preliminary data.</text>
</comment>
<evidence type="ECO:0000313" key="6">
    <source>
        <dbReference type="EMBL" id="GGF74526.1"/>
    </source>
</evidence>
<feature type="site" description="Raises pKa of active site His" evidence="4">
    <location>
        <position position="147"/>
    </location>
</feature>
<reference evidence="6" key="2">
    <citation type="submission" date="2020-09" db="EMBL/GenBank/DDBJ databases">
        <authorList>
            <person name="Sun Q."/>
            <person name="Zhou Y."/>
        </authorList>
    </citation>
    <scope>NUCLEOTIDE SEQUENCE</scope>
    <source>
        <strain evidence="6">CGMCC 1.15254</strain>
    </source>
</reference>
<dbReference type="NCBIfam" id="TIGR00639">
    <property type="entry name" value="PurN"/>
    <property type="match status" value="1"/>
</dbReference>
<evidence type="ECO:0000313" key="7">
    <source>
        <dbReference type="Proteomes" id="UP000632498"/>
    </source>
</evidence>
<proteinExistence type="inferred from homology"/>
<evidence type="ECO:0000259" key="5">
    <source>
        <dbReference type="Pfam" id="PF00551"/>
    </source>
</evidence>
<organism evidence="6 7">
    <name type="scientific">Terasakiella brassicae</name>
    <dbReference type="NCBI Taxonomy" id="1634917"/>
    <lineage>
        <taxon>Bacteria</taxon>
        <taxon>Pseudomonadati</taxon>
        <taxon>Pseudomonadota</taxon>
        <taxon>Alphaproteobacteria</taxon>
        <taxon>Rhodospirillales</taxon>
        <taxon>Terasakiellaceae</taxon>
        <taxon>Terasakiella</taxon>
    </lineage>
</organism>
<comment type="pathway">
    <text evidence="1 4">Purine metabolism; IMP biosynthesis via de novo pathway; N(2)-formyl-N(1)-(5-phospho-D-ribosyl)glycinamide from N(1)-(5-phospho-D-ribosyl)glycinamide (10-formyl THF route): step 1/1.</text>
</comment>
<dbReference type="RefSeq" id="WP_188666860.1">
    <property type="nucleotide sequence ID" value="NZ_BMHV01000033.1"/>
</dbReference>
<dbReference type="Gene3D" id="3.40.50.170">
    <property type="entry name" value="Formyl transferase, N-terminal domain"/>
    <property type="match status" value="1"/>
</dbReference>
<dbReference type="EMBL" id="BMHV01000033">
    <property type="protein sequence ID" value="GGF74526.1"/>
    <property type="molecule type" value="Genomic_DNA"/>
</dbReference>
<feature type="binding site" evidence="4">
    <location>
        <position position="109"/>
    </location>
    <ligand>
        <name>(6R)-10-formyltetrahydrofolate</name>
        <dbReference type="ChEBI" id="CHEBI:195366"/>
    </ligand>
</feature>
<dbReference type="GO" id="GO:0006189">
    <property type="term" value="P:'de novo' IMP biosynthetic process"/>
    <property type="evidence" value="ECO:0007669"/>
    <property type="project" value="UniProtKB-UniRule"/>
</dbReference>
<evidence type="ECO:0000256" key="1">
    <source>
        <dbReference type="ARBA" id="ARBA00005054"/>
    </source>
</evidence>
<feature type="binding site" evidence="4">
    <location>
        <begin position="92"/>
        <end position="95"/>
    </location>
    <ligand>
        <name>(6R)-10-formyltetrahydrofolate</name>
        <dbReference type="ChEBI" id="CHEBI:195366"/>
    </ligand>
</feature>
<feature type="active site" description="Proton donor" evidence="4">
    <location>
        <position position="111"/>
    </location>
</feature>
<evidence type="ECO:0000256" key="3">
    <source>
        <dbReference type="ARBA" id="ARBA00022755"/>
    </source>
</evidence>
<reference evidence="6" key="1">
    <citation type="journal article" date="2014" name="Int. J. Syst. Evol. Microbiol.">
        <title>Complete genome sequence of Corynebacterium casei LMG S-19264T (=DSM 44701T), isolated from a smear-ripened cheese.</title>
        <authorList>
            <consortium name="US DOE Joint Genome Institute (JGI-PGF)"/>
            <person name="Walter F."/>
            <person name="Albersmeier A."/>
            <person name="Kalinowski J."/>
            <person name="Ruckert C."/>
        </authorList>
    </citation>
    <scope>NUCLEOTIDE SEQUENCE</scope>
    <source>
        <strain evidence="6">CGMCC 1.15254</strain>
    </source>
</reference>
<gene>
    <name evidence="4 6" type="primary">purN</name>
    <name evidence="6" type="ORF">GCM10011332_30790</name>
</gene>
<evidence type="ECO:0000256" key="2">
    <source>
        <dbReference type="ARBA" id="ARBA00022679"/>
    </source>
</evidence>
<protein>
    <recommendedName>
        <fullName evidence="4">Phosphoribosylglycinamide formyltransferase</fullName>
        <ecNumber evidence="4">2.1.2.2</ecNumber>
    </recommendedName>
    <alternativeName>
        <fullName evidence="4">5'-phosphoribosylglycinamide transformylase</fullName>
    </alternativeName>
    <alternativeName>
        <fullName evidence="4">GAR transformylase</fullName>
        <shortName evidence="4">GART</shortName>
    </alternativeName>
</protein>